<evidence type="ECO:0000256" key="2">
    <source>
        <dbReference type="ARBA" id="ARBA00022448"/>
    </source>
</evidence>
<reference evidence="9 10" key="1">
    <citation type="submission" date="2018-11" db="EMBL/GenBank/DDBJ databases">
        <authorList>
            <person name="Da X."/>
        </authorList>
    </citation>
    <scope>NUCLEOTIDE SEQUENCE [LARGE SCALE GENOMIC DNA]</scope>
    <source>
        <strain evidence="9 10">S14-144</strain>
    </source>
</reference>
<dbReference type="PANTHER" id="PTHR30193:SF37">
    <property type="entry name" value="INNER MEMBRANE ABC TRANSPORTER PERMEASE PROTEIN YCJO"/>
    <property type="match status" value="1"/>
</dbReference>
<dbReference type="InterPro" id="IPR051393">
    <property type="entry name" value="ABC_transporter_permease"/>
</dbReference>
<feature type="domain" description="ABC transmembrane type-1" evidence="8">
    <location>
        <begin position="98"/>
        <end position="310"/>
    </location>
</feature>
<feature type="transmembrane region" description="Helical" evidence="7">
    <location>
        <begin position="237"/>
        <end position="257"/>
    </location>
</feature>
<comment type="subcellular location">
    <subcellularLocation>
        <location evidence="1 7">Cell membrane</location>
        <topology evidence="1 7">Multi-pass membrane protein</topology>
    </subcellularLocation>
</comment>
<dbReference type="PROSITE" id="PS50928">
    <property type="entry name" value="ABC_TM1"/>
    <property type="match status" value="1"/>
</dbReference>
<dbReference type="InterPro" id="IPR000515">
    <property type="entry name" value="MetI-like"/>
</dbReference>
<evidence type="ECO:0000259" key="8">
    <source>
        <dbReference type="PROSITE" id="PS50928"/>
    </source>
</evidence>
<dbReference type="Proteomes" id="UP000268084">
    <property type="component" value="Chromosome"/>
</dbReference>
<dbReference type="RefSeq" id="WP_124799474.1">
    <property type="nucleotide sequence ID" value="NZ_CP034170.1"/>
</dbReference>
<dbReference type="CDD" id="cd06261">
    <property type="entry name" value="TM_PBP2"/>
    <property type="match status" value="1"/>
</dbReference>
<name>A0A3G8ZP63_9ACTN</name>
<keyword evidence="6 7" id="KW-0472">Membrane</keyword>
<sequence>MTPPSDLLIKQRQPALASTTTGPVTPKRLTHRSKRDFFVFLAFALPNLALIAVFTYRPLLNNLYYSTLDWTLGSSTATSIGFDNYRKFFQSAESMETLKVTGIFTVATVFGSMAIGLLVALSLNRKVRGHSFARAAIFAPFVLSGVGVGLIWLFIFDPTIGVLSAVFRAWGSVSPQWFNDPNLALTMIIIVYVWKNLGYAAVIYLAALQSIPKDQLEAAELDGANGFKKFRYITLPLLSPTTFFLMLTTILSSLQAFDLIRIMTPTGSGTTTLMYSSYLQAFAGAYQRAGYSAAISVILFVLLLIMTIFQLRFLEKRVHYA</sequence>
<organism evidence="9 10">
    <name type="scientific">Nakamurella antarctica</name>
    <dbReference type="NCBI Taxonomy" id="1902245"/>
    <lineage>
        <taxon>Bacteria</taxon>
        <taxon>Bacillati</taxon>
        <taxon>Actinomycetota</taxon>
        <taxon>Actinomycetes</taxon>
        <taxon>Nakamurellales</taxon>
        <taxon>Nakamurellaceae</taxon>
        <taxon>Nakamurella</taxon>
    </lineage>
</organism>
<dbReference type="GO" id="GO:0005886">
    <property type="term" value="C:plasma membrane"/>
    <property type="evidence" value="ECO:0007669"/>
    <property type="project" value="UniProtKB-SubCell"/>
</dbReference>
<feature type="transmembrane region" description="Helical" evidence="7">
    <location>
        <begin position="37"/>
        <end position="56"/>
    </location>
</feature>
<evidence type="ECO:0000256" key="3">
    <source>
        <dbReference type="ARBA" id="ARBA00022475"/>
    </source>
</evidence>
<protein>
    <submittedName>
        <fullName evidence="9">Sugar ABC transporter permease</fullName>
    </submittedName>
</protein>
<comment type="similarity">
    <text evidence="7">Belongs to the binding-protein-dependent transport system permease family.</text>
</comment>
<dbReference type="KEGG" id="nak:EH165_10920"/>
<evidence type="ECO:0000313" key="9">
    <source>
        <dbReference type="EMBL" id="AZI58565.1"/>
    </source>
</evidence>
<accession>A0A3G8ZP63</accession>
<dbReference type="GO" id="GO:0055085">
    <property type="term" value="P:transmembrane transport"/>
    <property type="evidence" value="ECO:0007669"/>
    <property type="project" value="InterPro"/>
</dbReference>
<keyword evidence="3" id="KW-1003">Cell membrane</keyword>
<dbReference type="EMBL" id="CP034170">
    <property type="protein sequence ID" value="AZI58565.1"/>
    <property type="molecule type" value="Genomic_DNA"/>
</dbReference>
<keyword evidence="10" id="KW-1185">Reference proteome</keyword>
<dbReference type="Pfam" id="PF00528">
    <property type="entry name" value="BPD_transp_1"/>
    <property type="match status" value="1"/>
</dbReference>
<keyword evidence="4 7" id="KW-0812">Transmembrane</keyword>
<evidence type="ECO:0000256" key="4">
    <source>
        <dbReference type="ARBA" id="ARBA00022692"/>
    </source>
</evidence>
<dbReference type="PANTHER" id="PTHR30193">
    <property type="entry name" value="ABC TRANSPORTER PERMEASE PROTEIN"/>
    <property type="match status" value="1"/>
</dbReference>
<feature type="transmembrane region" description="Helical" evidence="7">
    <location>
        <begin position="135"/>
        <end position="155"/>
    </location>
</feature>
<feature type="transmembrane region" description="Helical" evidence="7">
    <location>
        <begin position="289"/>
        <end position="309"/>
    </location>
</feature>
<proteinExistence type="inferred from homology"/>
<evidence type="ECO:0000256" key="1">
    <source>
        <dbReference type="ARBA" id="ARBA00004651"/>
    </source>
</evidence>
<gene>
    <name evidence="9" type="ORF">EH165_10920</name>
</gene>
<dbReference type="SUPFAM" id="SSF161098">
    <property type="entry name" value="MetI-like"/>
    <property type="match status" value="1"/>
</dbReference>
<dbReference type="AlphaFoldDB" id="A0A3G8ZP63"/>
<evidence type="ECO:0000256" key="5">
    <source>
        <dbReference type="ARBA" id="ARBA00022989"/>
    </source>
</evidence>
<evidence type="ECO:0000256" key="6">
    <source>
        <dbReference type="ARBA" id="ARBA00023136"/>
    </source>
</evidence>
<keyword evidence="5 7" id="KW-1133">Transmembrane helix</keyword>
<reference evidence="9 10" key="2">
    <citation type="submission" date="2018-12" db="EMBL/GenBank/DDBJ databases">
        <title>Nakamurella antarcticus sp. nov., isolated from Antarctica South Shetland Islands soil.</title>
        <authorList>
            <person name="Peng F."/>
        </authorList>
    </citation>
    <scope>NUCLEOTIDE SEQUENCE [LARGE SCALE GENOMIC DNA]</scope>
    <source>
        <strain evidence="9 10">S14-144</strain>
    </source>
</reference>
<dbReference type="InterPro" id="IPR035906">
    <property type="entry name" value="MetI-like_sf"/>
</dbReference>
<dbReference type="OrthoDB" id="145927at2"/>
<evidence type="ECO:0000313" key="10">
    <source>
        <dbReference type="Proteomes" id="UP000268084"/>
    </source>
</evidence>
<dbReference type="Gene3D" id="1.10.3720.10">
    <property type="entry name" value="MetI-like"/>
    <property type="match status" value="1"/>
</dbReference>
<feature type="transmembrane region" description="Helical" evidence="7">
    <location>
        <begin position="183"/>
        <end position="207"/>
    </location>
</feature>
<feature type="transmembrane region" description="Helical" evidence="7">
    <location>
        <begin position="103"/>
        <end position="123"/>
    </location>
</feature>
<evidence type="ECO:0000256" key="7">
    <source>
        <dbReference type="RuleBase" id="RU363032"/>
    </source>
</evidence>
<keyword evidence="2 7" id="KW-0813">Transport</keyword>